<dbReference type="Pfam" id="PF02585">
    <property type="entry name" value="PIG-L"/>
    <property type="match status" value="1"/>
</dbReference>
<keyword evidence="3" id="KW-0472">Membrane</keyword>
<keyword evidence="3" id="KW-0812">Transmembrane</keyword>
<proteinExistence type="inferred from homology"/>
<comment type="similarity">
    <text evidence="1">Belongs to the PIGL family.</text>
</comment>
<dbReference type="EC" id="3.5.1.89" evidence="2"/>
<evidence type="ECO:0000313" key="5">
    <source>
        <dbReference type="Proteomes" id="UP001307889"/>
    </source>
</evidence>
<dbReference type="PANTHER" id="PTHR12993">
    <property type="entry name" value="N-ACETYLGLUCOSAMINYL-PHOSPHATIDYLINOSITOL DE-N-ACETYLASE-RELATED"/>
    <property type="match status" value="1"/>
</dbReference>
<dbReference type="InterPro" id="IPR024078">
    <property type="entry name" value="LmbE-like_dom_sf"/>
</dbReference>
<feature type="transmembrane region" description="Helical" evidence="3">
    <location>
        <begin position="44"/>
        <end position="65"/>
    </location>
</feature>
<keyword evidence="3" id="KW-1133">Transmembrane helix</keyword>
<dbReference type="Gene3D" id="3.40.50.10320">
    <property type="entry name" value="LmbE-like"/>
    <property type="match status" value="1"/>
</dbReference>
<organism evidence="4 5">
    <name type="scientific">Nesidiocoris tenuis</name>
    <dbReference type="NCBI Taxonomy" id="355587"/>
    <lineage>
        <taxon>Eukaryota</taxon>
        <taxon>Metazoa</taxon>
        <taxon>Ecdysozoa</taxon>
        <taxon>Arthropoda</taxon>
        <taxon>Hexapoda</taxon>
        <taxon>Insecta</taxon>
        <taxon>Pterygota</taxon>
        <taxon>Neoptera</taxon>
        <taxon>Paraneoptera</taxon>
        <taxon>Hemiptera</taxon>
        <taxon>Heteroptera</taxon>
        <taxon>Panheteroptera</taxon>
        <taxon>Cimicomorpha</taxon>
        <taxon>Miridae</taxon>
        <taxon>Dicyphina</taxon>
        <taxon>Nesidiocoris</taxon>
    </lineage>
</organism>
<dbReference type="EMBL" id="AP028913">
    <property type="protein sequence ID" value="BES94519.1"/>
    <property type="molecule type" value="Genomic_DNA"/>
</dbReference>
<name>A0ABN7ASS6_9HEMI</name>
<dbReference type="Proteomes" id="UP001307889">
    <property type="component" value="Chromosome 5"/>
</dbReference>
<evidence type="ECO:0000313" key="4">
    <source>
        <dbReference type="EMBL" id="BES94519.1"/>
    </source>
</evidence>
<accession>A0ABN7ASS6</accession>
<gene>
    <name evidence="4" type="ORF">NTJ_07324</name>
</gene>
<sequence>MSYLNSSLASGESFHSLVVDPDDAHSSSVLYGVSELISISWSHIFFAWILFFFLSVLSISLSHIYSNVTNTWTQESVIRGKRVLLVTAHPDDECMFFGPTILNLTRRNADVHLICLSDGNYYGDGETRSAELWNSCKELGIDEGNIRLLSYEQFPDNPNVDWDTETLASLVSWYVGALLIDALLTFDGYGVSGHRNHIAISRAVNRLLAENRLPPNCKCYALKSENIFIKYLGFLVVLLRRSSPNVYICSSTDHKTIQTAMSMHASQNVWFRKLFMKFSSYSYLNTLFCLNS</sequence>
<reference evidence="4 5" key="1">
    <citation type="submission" date="2023-09" db="EMBL/GenBank/DDBJ databases">
        <title>Nesidiocoris tenuis whole genome shotgun sequence.</title>
        <authorList>
            <person name="Shibata T."/>
            <person name="Shimoda M."/>
            <person name="Kobayashi T."/>
            <person name="Uehara T."/>
        </authorList>
    </citation>
    <scope>NUCLEOTIDE SEQUENCE [LARGE SCALE GENOMIC DNA]</scope>
    <source>
        <strain evidence="4 5">Japan</strain>
    </source>
</reference>
<evidence type="ECO:0000256" key="2">
    <source>
        <dbReference type="ARBA" id="ARBA00012176"/>
    </source>
</evidence>
<evidence type="ECO:0000256" key="1">
    <source>
        <dbReference type="ARBA" id="ARBA00006066"/>
    </source>
</evidence>
<dbReference type="InterPro" id="IPR003737">
    <property type="entry name" value="GlcNAc_PI_deacetylase-related"/>
</dbReference>
<dbReference type="SUPFAM" id="SSF102588">
    <property type="entry name" value="LmbE-like"/>
    <property type="match status" value="1"/>
</dbReference>
<evidence type="ECO:0000256" key="3">
    <source>
        <dbReference type="SAM" id="Phobius"/>
    </source>
</evidence>
<keyword evidence="5" id="KW-1185">Reference proteome</keyword>
<protein>
    <recommendedName>
        <fullName evidence="2">N-acetylglucosaminylphosphatidylinositol deacetylase</fullName>
        <ecNumber evidence="2">3.5.1.89</ecNumber>
    </recommendedName>
</protein>
<dbReference type="PANTHER" id="PTHR12993:SF11">
    <property type="entry name" value="N-ACETYLGLUCOSAMINYL-PHOSPHATIDYLINOSITOL DE-N-ACETYLASE"/>
    <property type="match status" value="1"/>
</dbReference>